<dbReference type="SUPFAM" id="SSF56112">
    <property type="entry name" value="Protein kinase-like (PK-like)"/>
    <property type="match status" value="1"/>
</dbReference>
<dbReference type="GO" id="GO:0004672">
    <property type="term" value="F:protein kinase activity"/>
    <property type="evidence" value="ECO:0007669"/>
    <property type="project" value="InterPro"/>
</dbReference>
<reference evidence="2 3" key="1">
    <citation type="journal article" date="2015" name="Biotechnol. Biofuels">
        <title>Enhanced degradation of softwood versus hardwood by the white-rot fungus Pycnoporus coccineus.</title>
        <authorList>
            <person name="Couturier M."/>
            <person name="Navarro D."/>
            <person name="Chevret D."/>
            <person name="Henrissat B."/>
            <person name="Piumi F."/>
            <person name="Ruiz-Duenas F.J."/>
            <person name="Martinez A.T."/>
            <person name="Grigoriev I.V."/>
            <person name="Riley R."/>
            <person name="Lipzen A."/>
            <person name="Berrin J.G."/>
            <person name="Master E.R."/>
            <person name="Rosso M.N."/>
        </authorList>
    </citation>
    <scope>NUCLEOTIDE SEQUENCE [LARGE SCALE GENOMIC DNA]</scope>
    <source>
        <strain evidence="2 3">BRFM310</strain>
    </source>
</reference>
<dbReference type="GO" id="GO:0005524">
    <property type="term" value="F:ATP binding"/>
    <property type="evidence" value="ECO:0007669"/>
    <property type="project" value="InterPro"/>
</dbReference>
<dbReference type="OrthoDB" id="2731950at2759"/>
<dbReference type="PROSITE" id="PS50011">
    <property type="entry name" value="PROTEIN_KINASE_DOM"/>
    <property type="match status" value="1"/>
</dbReference>
<evidence type="ECO:0000259" key="1">
    <source>
        <dbReference type="PROSITE" id="PS50011"/>
    </source>
</evidence>
<dbReference type="STRING" id="1353009.A0A1Y2IJA5"/>
<dbReference type="InterPro" id="IPR011009">
    <property type="entry name" value="Kinase-like_dom_sf"/>
</dbReference>
<dbReference type="EMBL" id="KZ084117">
    <property type="protein sequence ID" value="OSD00623.1"/>
    <property type="molecule type" value="Genomic_DNA"/>
</dbReference>
<gene>
    <name evidence="2" type="ORF">PYCCODRAFT_1469276</name>
</gene>
<keyword evidence="3" id="KW-1185">Reference proteome</keyword>
<protein>
    <recommendedName>
        <fullName evidence="1">Protein kinase domain-containing protein</fullName>
    </recommendedName>
</protein>
<organism evidence="2 3">
    <name type="scientific">Trametes coccinea (strain BRFM310)</name>
    <name type="common">Pycnoporus coccineus</name>
    <dbReference type="NCBI Taxonomy" id="1353009"/>
    <lineage>
        <taxon>Eukaryota</taxon>
        <taxon>Fungi</taxon>
        <taxon>Dikarya</taxon>
        <taxon>Basidiomycota</taxon>
        <taxon>Agaricomycotina</taxon>
        <taxon>Agaricomycetes</taxon>
        <taxon>Polyporales</taxon>
        <taxon>Polyporaceae</taxon>
        <taxon>Trametes</taxon>
    </lineage>
</organism>
<accession>A0A1Y2IJA5</accession>
<evidence type="ECO:0000313" key="3">
    <source>
        <dbReference type="Proteomes" id="UP000193067"/>
    </source>
</evidence>
<evidence type="ECO:0000313" key="2">
    <source>
        <dbReference type="EMBL" id="OSD00623.1"/>
    </source>
</evidence>
<proteinExistence type="predicted"/>
<sequence>MPSNEDGPPWLAFNPDGSIHFGGVPERILCHPGLQKRGIIPVDAVKPGVAFRSVKDKIIVKALNLDTEELQIYERLIPDLATPANHIVPCEIDREEHPLLIMPMLWDITSIIFANHTPHSRLLRVFYELAEGVEYLHRSNIAHMDICYDNAMVALPQDVPIHPELVPRRVYLIDFDSARQLNLGPGVQPAIDLPPTQAKPPAGLTYFDPYSWDVYCLGKLFELITDCWCKDPQKVPWITRWYIRWLIGNERGCRGVCHCRPTSTTARQVIGAIRFVWPVLEIYYKVSSKISKLLSSP</sequence>
<dbReference type="AlphaFoldDB" id="A0A1Y2IJA5"/>
<name>A0A1Y2IJA5_TRAC3</name>
<dbReference type="Proteomes" id="UP000193067">
    <property type="component" value="Unassembled WGS sequence"/>
</dbReference>
<dbReference type="Gene3D" id="1.10.510.10">
    <property type="entry name" value="Transferase(Phosphotransferase) domain 1"/>
    <property type="match status" value="1"/>
</dbReference>
<feature type="domain" description="Protein kinase" evidence="1">
    <location>
        <begin position="10"/>
        <end position="297"/>
    </location>
</feature>
<dbReference type="InterPro" id="IPR000719">
    <property type="entry name" value="Prot_kinase_dom"/>
</dbReference>